<dbReference type="InterPro" id="IPR050624">
    <property type="entry name" value="HTH-type_Tx_Regulator"/>
</dbReference>
<name>A0A7G9G2Y6_9FIRM</name>
<dbReference type="PROSITE" id="PS50977">
    <property type="entry name" value="HTH_TETR_2"/>
    <property type="match status" value="1"/>
</dbReference>
<sequence>MARNKYPEETRNLIIETATRLFIENGYEHTSIQEIINHLGGLSKGAIYHHFKSKEDIMIAVADHIYSGSEEKMQRIRERKDLTGKEKLRLMFHESVYQPSQIEMFTAAPDMLKNPQLLVRYLAESIQDESVSYILPTVQEGIEDGSIVTDYPKELSETLLLLGGIWLNPMVYHCTPEEAVRKMRFFQHTLRLWGVDVIEDGMVEQLEKYVEMYRQNRKEE</sequence>
<feature type="DNA-binding region" description="H-T-H motif" evidence="2">
    <location>
        <begin position="32"/>
        <end position="51"/>
    </location>
</feature>
<feature type="domain" description="HTH tetR-type" evidence="3">
    <location>
        <begin position="8"/>
        <end position="69"/>
    </location>
</feature>
<keyword evidence="5" id="KW-1185">Reference proteome</keyword>
<evidence type="ECO:0000313" key="5">
    <source>
        <dbReference type="Proteomes" id="UP000515823"/>
    </source>
</evidence>
<dbReference type="PANTHER" id="PTHR43479:SF11">
    <property type="entry name" value="ACREF_ENVCD OPERON REPRESSOR-RELATED"/>
    <property type="match status" value="1"/>
</dbReference>
<dbReference type="Proteomes" id="UP000515823">
    <property type="component" value="Chromosome"/>
</dbReference>
<dbReference type="RefSeq" id="WP_249301979.1">
    <property type="nucleotide sequence ID" value="NZ_CP060634.1"/>
</dbReference>
<evidence type="ECO:0000259" key="3">
    <source>
        <dbReference type="PROSITE" id="PS50977"/>
    </source>
</evidence>
<dbReference type="KEGG" id="qdo:H9Q78_12075"/>
<evidence type="ECO:0000256" key="2">
    <source>
        <dbReference type="PROSITE-ProRule" id="PRU00335"/>
    </source>
</evidence>
<dbReference type="GO" id="GO:0003677">
    <property type="term" value="F:DNA binding"/>
    <property type="evidence" value="ECO:0007669"/>
    <property type="project" value="UniProtKB-UniRule"/>
</dbReference>
<dbReference type="Gene3D" id="1.10.357.10">
    <property type="entry name" value="Tetracycline Repressor, domain 2"/>
    <property type="match status" value="1"/>
</dbReference>
<keyword evidence="1 2" id="KW-0238">DNA-binding</keyword>
<dbReference type="AlphaFoldDB" id="A0A7G9G2Y6"/>
<dbReference type="InterPro" id="IPR001647">
    <property type="entry name" value="HTH_TetR"/>
</dbReference>
<evidence type="ECO:0000313" key="4">
    <source>
        <dbReference type="EMBL" id="QNM05168.1"/>
    </source>
</evidence>
<accession>A0A7G9G2Y6</accession>
<dbReference type="SUPFAM" id="SSF46689">
    <property type="entry name" value="Homeodomain-like"/>
    <property type="match status" value="1"/>
</dbReference>
<gene>
    <name evidence="4" type="ORF">H9Q78_12075</name>
</gene>
<proteinExistence type="predicted"/>
<protein>
    <submittedName>
        <fullName evidence="4">TetR/AcrR family transcriptional regulator</fullName>
    </submittedName>
</protein>
<dbReference type="PANTHER" id="PTHR43479">
    <property type="entry name" value="ACREF/ENVCD OPERON REPRESSOR-RELATED"/>
    <property type="match status" value="1"/>
</dbReference>
<dbReference type="InterPro" id="IPR009057">
    <property type="entry name" value="Homeodomain-like_sf"/>
</dbReference>
<organism evidence="4 5">
    <name type="scientific">Qiania dongpingensis</name>
    <dbReference type="NCBI Taxonomy" id="2763669"/>
    <lineage>
        <taxon>Bacteria</taxon>
        <taxon>Bacillati</taxon>
        <taxon>Bacillota</taxon>
        <taxon>Clostridia</taxon>
        <taxon>Lachnospirales</taxon>
        <taxon>Lachnospiraceae</taxon>
        <taxon>Qiania</taxon>
    </lineage>
</organism>
<evidence type="ECO:0000256" key="1">
    <source>
        <dbReference type="ARBA" id="ARBA00023125"/>
    </source>
</evidence>
<dbReference type="EMBL" id="CP060634">
    <property type="protein sequence ID" value="QNM05168.1"/>
    <property type="molecule type" value="Genomic_DNA"/>
</dbReference>
<dbReference type="Pfam" id="PF00440">
    <property type="entry name" value="TetR_N"/>
    <property type="match status" value="1"/>
</dbReference>
<reference evidence="4 5" key="1">
    <citation type="submission" date="2020-08" db="EMBL/GenBank/DDBJ databases">
        <authorList>
            <person name="Liu C."/>
            <person name="Sun Q."/>
        </authorList>
    </citation>
    <scope>NUCLEOTIDE SEQUENCE [LARGE SCALE GENOMIC DNA]</scope>
    <source>
        <strain evidence="4 5">NSJ-38</strain>
    </source>
</reference>